<dbReference type="Proteomes" id="UP001589776">
    <property type="component" value="Unassembled WGS sequence"/>
</dbReference>
<evidence type="ECO:0000313" key="7">
    <source>
        <dbReference type="Proteomes" id="UP001589776"/>
    </source>
</evidence>
<dbReference type="GO" id="GO:0005524">
    <property type="term" value="F:ATP binding"/>
    <property type="evidence" value="ECO:0007669"/>
    <property type="project" value="UniProtKB-KW"/>
</dbReference>
<dbReference type="Pfam" id="PF00005">
    <property type="entry name" value="ABC_tran"/>
    <property type="match status" value="2"/>
</dbReference>
<evidence type="ECO:0000259" key="5">
    <source>
        <dbReference type="PROSITE" id="PS50893"/>
    </source>
</evidence>
<protein>
    <submittedName>
        <fullName evidence="6">ABC-F family ATP-binding cassette domain-containing protein</fullName>
    </submittedName>
</protein>
<dbReference type="InterPro" id="IPR003439">
    <property type="entry name" value="ABC_transporter-like_ATP-bd"/>
</dbReference>
<keyword evidence="7" id="KW-1185">Reference proteome</keyword>
<dbReference type="PROSITE" id="PS50893">
    <property type="entry name" value="ABC_TRANSPORTER_2"/>
    <property type="match status" value="2"/>
</dbReference>
<feature type="compositionally biased region" description="Low complexity" evidence="4">
    <location>
        <begin position="588"/>
        <end position="599"/>
    </location>
</feature>
<dbReference type="SMART" id="SM00382">
    <property type="entry name" value="AAA"/>
    <property type="match status" value="2"/>
</dbReference>
<gene>
    <name evidence="6" type="ORF">ACFFK0_12500</name>
</gene>
<evidence type="ECO:0000256" key="4">
    <source>
        <dbReference type="SAM" id="MobiDB-lite"/>
    </source>
</evidence>
<dbReference type="Pfam" id="PF12848">
    <property type="entry name" value="ABC_tran_Xtn"/>
    <property type="match status" value="1"/>
</dbReference>
<keyword evidence="1" id="KW-0547">Nucleotide-binding</keyword>
<feature type="compositionally biased region" description="Gly residues" evidence="4">
    <location>
        <begin position="551"/>
        <end position="574"/>
    </location>
</feature>
<proteinExistence type="predicted"/>
<dbReference type="PROSITE" id="PS00211">
    <property type="entry name" value="ABC_TRANSPORTER_1"/>
    <property type="match status" value="2"/>
</dbReference>
<dbReference type="Gene3D" id="1.10.287.380">
    <property type="entry name" value="Valyl-tRNA synthetase, C-terminal domain"/>
    <property type="match status" value="1"/>
</dbReference>
<dbReference type="PANTHER" id="PTHR42855">
    <property type="entry name" value="ABC TRANSPORTER ATP-BINDING SUBUNIT"/>
    <property type="match status" value="1"/>
</dbReference>
<dbReference type="EMBL" id="JBHLWN010000048">
    <property type="protein sequence ID" value="MFC0213260.1"/>
    <property type="molecule type" value="Genomic_DNA"/>
</dbReference>
<organism evidence="6 7">
    <name type="scientific">Paenibacillus chartarius</name>
    <dbReference type="NCBI Taxonomy" id="747481"/>
    <lineage>
        <taxon>Bacteria</taxon>
        <taxon>Bacillati</taxon>
        <taxon>Bacillota</taxon>
        <taxon>Bacilli</taxon>
        <taxon>Bacillales</taxon>
        <taxon>Paenibacillaceae</taxon>
        <taxon>Paenibacillus</taxon>
    </lineage>
</organism>
<dbReference type="InterPro" id="IPR051309">
    <property type="entry name" value="ABCF_ATPase"/>
</dbReference>
<sequence length="676" mass="74475">MLLQVSNVSKYYGATAVLSNIHLQLEARERIGLVGVNGAGKSTLLQIIAGELSYDSGEIFKAKETRIGYLRQHSGLRLDRTIGEEVREVFAELHEVERELRQLEEQMADPQVHADEKRYEAILARYAAKQEWFRERGGYQVESTIRSVLHGMGFGDMALDTPVAGLSGGQKTRLAMVKLLLEAPDVLLLDEPTNHLDIPTLTWLEGYLRGYPGAILVVSHDRFFLDALVTAIYEIERTSAKRYTGNYSRFVELKAAEYEIQLKHYEKQQEEIARMEDFVQRNIARATTTKRAQSRRKALEKMDRLDKPLGDLKRASFSFEIEQQTGKEVLKASGLTVSYAPGPGHELLRGVSFELRRGVAAALIGPNGIGKSTLLKTLTGQLQPDRGVIEWGSNVRLGYYDQEQKGLNPANTVLEEVWGAYPHLEEARIRTVLGNFLFSGEDVFKKVASLSGGEKARVSLAKLMLLKANVLVLDEPTNHLDLYSKEVLESALLDYEGTLLFISHDRYFLNKMAETMLELRADGVDVYLGNYDDYVEKKAELAAIEEERRAAGGGGAPGAGGRGADGRPGGGAGTAGAAAAGAGGSSAAGGAEPAASGSAREQDKAAKREERSRQRRLEQLERDIAAWEAEQSELELALADPAVYNDYVLVQEKNAAIEALKAKLATAYEEWEQLLG</sequence>
<accession>A0ABV6DKT3</accession>
<evidence type="ECO:0000256" key="2">
    <source>
        <dbReference type="ARBA" id="ARBA00022840"/>
    </source>
</evidence>
<feature type="domain" description="ABC transporter" evidence="5">
    <location>
        <begin position="3"/>
        <end position="262"/>
    </location>
</feature>
<dbReference type="InterPro" id="IPR032781">
    <property type="entry name" value="ABC_tran_Xtn"/>
</dbReference>
<comment type="caution">
    <text evidence="6">The sequence shown here is derived from an EMBL/GenBank/DDBJ whole genome shotgun (WGS) entry which is preliminary data.</text>
</comment>
<dbReference type="Gene3D" id="3.40.50.300">
    <property type="entry name" value="P-loop containing nucleotide triphosphate hydrolases"/>
    <property type="match status" value="2"/>
</dbReference>
<dbReference type="CDD" id="cd03221">
    <property type="entry name" value="ABCF_EF-3"/>
    <property type="match status" value="2"/>
</dbReference>
<evidence type="ECO:0000256" key="1">
    <source>
        <dbReference type="ARBA" id="ARBA00022741"/>
    </source>
</evidence>
<dbReference type="Pfam" id="PF16326">
    <property type="entry name" value="ABC_tran_CTD"/>
    <property type="match status" value="1"/>
</dbReference>
<name>A0ABV6DKT3_9BACL</name>
<feature type="compositionally biased region" description="Basic and acidic residues" evidence="4">
    <location>
        <begin position="600"/>
        <end position="614"/>
    </location>
</feature>
<dbReference type="InterPro" id="IPR027417">
    <property type="entry name" value="P-loop_NTPase"/>
</dbReference>
<evidence type="ECO:0000313" key="6">
    <source>
        <dbReference type="EMBL" id="MFC0213260.1"/>
    </source>
</evidence>
<feature type="region of interest" description="Disordered" evidence="4">
    <location>
        <begin position="549"/>
        <end position="614"/>
    </location>
</feature>
<keyword evidence="2 6" id="KW-0067">ATP-binding</keyword>
<dbReference type="InterPro" id="IPR003593">
    <property type="entry name" value="AAA+_ATPase"/>
</dbReference>
<dbReference type="InterPro" id="IPR017871">
    <property type="entry name" value="ABC_transporter-like_CS"/>
</dbReference>
<feature type="domain" description="ABC transporter" evidence="5">
    <location>
        <begin position="330"/>
        <end position="546"/>
    </location>
</feature>
<dbReference type="SUPFAM" id="SSF52540">
    <property type="entry name" value="P-loop containing nucleoside triphosphate hydrolases"/>
    <property type="match status" value="2"/>
</dbReference>
<keyword evidence="3" id="KW-0175">Coiled coil</keyword>
<dbReference type="InterPro" id="IPR032524">
    <property type="entry name" value="ABC_tran_C"/>
</dbReference>
<feature type="coiled-coil region" evidence="3">
    <location>
        <begin position="248"/>
        <end position="275"/>
    </location>
</feature>
<dbReference type="RefSeq" id="WP_377470549.1">
    <property type="nucleotide sequence ID" value="NZ_JBHLWN010000048.1"/>
</dbReference>
<reference evidence="6 7" key="1">
    <citation type="submission" date="2024-09" db="EMBL/GenBank/DDBJ databases">
        <authorList>
            <person name="Sun Q."/>
            <person name="Mori K."/>
        </authorList>
    </citation>
    <scope>NUCLEOTIDE SEQUENCE [LARGE SCALE GENOMIC DNA]</scope>
    <source>
        <strain evidence="6 7">CCM 7759</strain>
    </source>
</reference>
<evidence type="ECO:0000256" key="3">
    <source>
        <dbReference type="SAM" id="Coils"/>
    </source>
</evidence>
<dbReference type="InterPro" id="IPR037118">
    <property type="entry name" value="Val-tRNA_synth_C_sf"/>
</dbReference>
<dbReference type="PANTHER" id="PTHR42855:SF2">
    <property type="entry name" value="DRUG RESISTANCE ABC TRANSPORTER,ATP-BINDING PROTEIN"/>
    <property type="match status" value="1"/>
</dbReference>